<dbReference type="PANTHER" id="PTHR43221:SF3">
    <property type="entry name" value="SLL1280 PROTEIN"/>
    <property type="match status" value="1"/>
</dbReference>
<keyword evidence="6 10" id="KW-0862">Zinc</keyword>
<dbReference type="HOGENOM" id="CLU_052979_0_0_12"/>
<evidence type="ECO:0000256" key="9">
    <source>
        <dbReference type="ARBA" id="ARBA00023136"/>
    </source>
</evidence>
<dbReference type="PANTHER" id="PTHR43221">
    <property type="entry name" value="PROTEASE HTPX"/>
    <property type="match status" value="1"/>
</dbReference>
<evidence type="ECO:0000256" key="3">
    <source>
        <dbReference type="ARBA" id="ARBA00022692"/>
    </source>
</evidence>
<evidence type="ECO:0000256" key="10">
    <source>
        <dbReference type="RuleBase" id="RU003983"/>
    </source>
</evidence>
<comment type="cofactor">
    <cofactor evidence="10">
        <name>Zn(2+)</name>
        <dbReference type="ChEBI" id="CHEBI:29105"/>
    </cofactor>
    <text evidence="10">Binds 1 zinc ion per subunit.</text>
</comment>
<keyword evidence="1" id="KW-1003">Cell membrane</keyword>
<evidence type="ECO:0000256" key="7">
    <source>
        <dbReference type="ARBA" id="ARBA00022989"/>
    </source>
</evidence>
<dbReference type="KEGG" id="ssm:Spirs_3900"/>
<evidence type="ECO:0000259" key="11">
    <source>
        <dbReference type="Pfam" id="PF01435"/>
    </source>
</evidence>
<evidence type="ECO:0000256" key="4">
    <source>
        <dbReference type="ARBA" id="ARBA00022723"/>
    </source>
</evidence>
<dbReference type="Proteomes" id="UP000002318">
    <property type="component" value="Chromosome"/>
</dbReference>
<organism evidence="12 13">
    <name type="scientific">Sediminispirochaeta smaragdinae (strain DSM 11293 / JCM 15392 / SEBR 4228)</name>
    <name type="common">Spirochaeta smaragdinae</name>
    <dbReference type="NCBI Taxonomy" id="573413"/>
    <lineage>
        <taxon>Bacteria</taxon>
        <taxon>Pseudomonadati</taxon>
        <taxon>Spirochaetota</taxon>
        <taxon>Spirochaetia</taxon>
        <taxon>Spirochaetales</taxon>
        <taxon>Spirochaetaceae</taxon>
        <taxon>Sediminispirochaeta</taxon>
    </lineage>
</organism>
<accession>E1R916</accession>
<keyword evidence="8 10" id="KW-0482">Metalloprotease</keyword>
<sequence>MTPQKRCYFPEISSRSWQHPADTAALEALKKIPGLSQVIKAVLSITSDRSLRLFFLGSAVRVTERQFPRIHALAKEACSVLDYDEKLDIFVTYNPAMNAGAVGVERPFVTLNSALVSSLDDEELLAVIGHELGHCMSGHILYKTLLWVLVNVSFKALRFPGLDLLIIPVMAGLREWDRKSELSADRAGLLVCQDQDVSFRLLMKLAGGNDIGQMDINEFFSQAAEYDAGESVIDSLHKFLNTWDMSHPLPVIRIPELKRWVDDGSFGRIYGGDYLKRGGEAEEKNREYFKEARQQYESDFEETRDPAAGLAKHLGKALGDLGKEGEKIVRDIFDQFDQKGRHE</sequence>
<feature type="domain" description="Peptidase M48" evidence="11">
    <location>
        <begin position="65"/>
        <end position="260"/>
    </location>
</feature>
<dbReference type="InterPro" id="IPR001915">
    <property type="entry name" value="Peptidase_M48"/>
</dbReference>
<evidence type="ECO:0000256" key="6">
    <source>
        <dbReference type="ARBA" id="ARBA00022833"/>
    </source>
</evidence>
<keyword evidence="9" id="KW-0472">Membrane</keyword>
<evidence type="ECO:0000313" key="13">
    <source>
        <dbReference type="Proteomes" id="UP000002318"/>
    </source>
</evidence>
<dbReference type="OrthoDB" id="3174166at2"/>
<dbReference type="GO" id="GO:0006508">
    <property type="term" value="P:proteolysis"/>
    <property type="evidence" value="ECO:0007669"/>
    <property type="project" value="UniProtKB-KW"/>
</dbReference>
<reference evidence="12 13" key="1">
    <citation type="journal article" date="2010" name="Stand. Genomic Sci.">
        <title>Complete genome sequence of Spirochaeta smaragdinae type strain (SEBR 4228).</title>
        <authorList>
            <person name="Mavromatis K."/>
            <person name="Yasawong M."/>
            <person name="Chertkov O."/>
            <person name="Lapidus A."/>
            <person name="Lucas S."/>
            <person name="Nolan M."/>
            <person name="Del Rio T.G."/>
            <person name="Tice H."/>
            <person name="Cheng J.F."/>
            <person name="Pitluck S."/>
            <person name="Liolios K."/>
            <person name="Ivanova N."/>
            <person name="Tapia R."/>
            <person name="Han C."/>
            <person name="Bruce D."/>
            <person name="Goodwin L."/>
            <person name="Pati A."/>
            <person name="Chen A."/>
            <person name="Palaniappan K."/>
            <person name="Land M."/>
            <person name="Hauser L."/>
            <person name="Chang Y.J."/>
            <person name="Jeffries C.D."/>
            <person name="Detter J.C."/>
            <person name="Rohde M."/>
            <person name="Brambilla E."/>
            <person name="Spring S."/>
            <person name="Goker M."/>
            <person name="Sikorski J."/>
            <person name="Woyke T."/>
            <person name="Bristow J."/>
            <person name="Eisen J.A."/>
            <person name="Markowitz V."/>
            <person name="Hugenholtz P."/>
            <person name="Klenk H.P."/>
            <person name="Kyrpides N.C."/>
        </authorList>
    </citation>
    <scope>NUCLEOTIDE SEQUENCE [LARGE SCALE GENOMIC DNA]</scope>
    <source>
        <strain evidence="13">DSM 11293 / JCM 15392 / SEBR 4228</strain>
    </source>
</reference>
<keyword evidence="13" id="KW-1185">Reference proteome</keyword>
<dbReference type="eggNOG" id="COG0501">
    <property type="taxonomic scope" value="Bacteria"/>
</dbReference>
<protein>
    <submittedName>
        <fullName evidence="12">Peptidase M48 Ste24p</fullName>
    </submittedName>
</protein>
<dbReference type="AlphaFoldDB" id="E1R916"/>
<keyword evidence="4" id="KW-0479">Metal-binding</keyword>
<dbReference type="EMBL" id="CP002116">
    <property type="protein sequence ID" value="ADK82985.1"/>
    <property type="molecule type" value="Genomic_DNA"/>
</dbReference>
<evidence type="ECO:0000256" key="2">
    <source>
        <dbReference type="ARBA" id="ARBA00022670"/>
    </source>
</evidence>
<evidence type="ECO:0000256" key="5">
    <source>
        <dbReference type="ARBA" id="ARBA00022801"/>
    </source>
</evidence>
<dbReference type="Pfam" id="PF01435">
    <property type="entry name" value="Peptidase_M48"/>
    <property type="match status" value="1"/>
</dbReference>
<keyword evidence="7" id="KW-1133">Transmembrane helix</keyword>
<name>E1R916_SEDSS</name>
<keyword evidence="2 10" id="KW-0645">Protease</keyword>
<dbReference type="CDD" id="cd07325">
    <property type="entry name" value="M48_Ste24p_like"/>
    <property type="match status" value="1"/>
</dbReference>
<dbReference type="STRING" id="573413.Spirs_3900"/>
<dbReference type="InterPro" id="IPR050083">
    <property type="entry name" value="HtpX_protease"/>
</dbReference>
<dbReference type="RefSeq" id="WP_013256444.1">
    <property type="nucleotide sequence ID" value="NC_014364.1"/>
</dbReference>
<keyword evidence="5 10" id="KW-0378">Hydrolase</keyword>
<dbReference type="Gene3D" id="3.30.2010.10">
    <property type="entry name" value="Metalloproteases ('zincins'), catalytic domain"/>
    <property type="match status" value="1"/>
</dbReference>
<comment type="similarity">
    <text evidence="10">Belongs to the peptidase M48 family.</text>
</comment>
<evidence type="ECO:0000256" key="8">
    <source>
        <dbReference type="ARBA" id="ARBA00023049"/>
    </source>
</evidence>
<dbReference type="GO" id="GO:0046872">
    <property type="term" value="F:metal ion binding"/>
    <property type="evidence" value="ECO:0007669"/>
    <property type="project" value="UniProtKB-KW"/>
</dbReference>
<proteinExistence type="inferred from homology"/>
<keyword evidence="3" id="KW-0812">Transmembrane</keyword>
<evidence type="ECO:0000313" key="12">
    <source>
        <dbReference type="EMBL" id="ADK82985.1"/>
    </source>
</evidence>
<evidence type="ECO:0000256" key="1">
    <source>
        <dbReference type="ARBA" id="ARBA00022475"/>
    </source>
</evidence>
<gene>
    <name evidence="12" type="ordered locus">Spirs_3900</name>
</gene>
<dbReference type="GO" id="GO:0004222">
    <property type="term" value="F:metalloendopeptidase activity"/>
    <property type="evidence" value="ECO:0007669"/>
    <property type="project" value="InterPro"/>
</dbReference>